<comment type="caution">
    <text evidence="1">The sequence shown here is derived from an EMBL/GenBank/DDBJ whole genome shotgun (WGS) entry which is preliminary data.</text>
</comment>
<evidence type="ECO:0000313" key="1">
    <source>
        <dbReference type="EMBL" id="VFD36290.1"/>
    </source>
</evidence>
<organism evidence="1 2">
    <name type="scientific">Clostridioides difficile</name>
    <name type="common">Peptoclostridium difficile</name>
    <dbReference type="NCBI Taxonomy" id="1496"/>
    <lineage>
        <taxon>Bacteria</taxon>
        <taxon>Bacillati</taxon>
        <taxon>Bacillota</taxon>
        <taxon>Clostridia</taxon>
        <taxon>Peptostreptococcales</taxon>
        <taxon>Peptostreptococcaceae</taxon>
        <taxon>Clostridioides</taxon>
    </lineage>
</organism>
<dbReference type="RefSeq" id="WP_077700949.1">
    <property type="nucleotide sequence ID" value="NZ_CAACZV010000021.1"/>
</dbReference>
<dbReference type="EMBL" id="CAADAN010000022">
    <property type="protein sequence ID" value="VFD36290.1"/>
    <property type="molecule type" value="Genomic_DNA"/>
</dbReference>
<name>A0AB74QGQ2_CLODI</name>
<sequence>MQKYLTGLEHKEGDIYKVNLVHYMPFDTKNGLGKTVEELELNGVLVDEITEVEQKEGFSTTMYVNKKTKEITYEYVEIPLTTEQQILKSLKNLEQDNANINYSLMMGGLI</sequence>
<proteinExistence type="predicted"/>
<reference evidence="1 2" key="1">
    <citation type="submission" date="2019-02" db="EMBL/GenBank/DDBJ databases">
        <authorList>
            <consortium name="Pathogen Informatics"/>
        </authorList>
    </citation>
    <scope>NUCLEOTIDE SEQUENCE [LARGE SCALE GENOMIC DNA]</scope>
    <source>
        <strain evidence="2">clo34</strain>
    </source>
</reference>
<gene>
    <name evidence="1" type="ORF">SAMEA1402399_03931</name>
</gene>
<dbReference type="AlphaFoldDB" id="A0AB74QGQ2"/>
<evidence type="ECO:0000313" key="2">
    <source>
        <dbReference type="Proteomes" id="UP000411588"/>
    </source>
</evidence>
<protein>
    <submittedName>
        <fullName evidence="1">Phage protein</fullName>
    </submittedName>
</protein>
<accession>A0AB74QGQ2</accession>
<dbReference type="Proteomes" id="UP000411588">
    <property type="component" value="Unassembled WGS sequence"/>
</dbReference>